<sequence length="437" mass="49779">METLIKVFVLLCCFSGALLPIVSGLFPHASPAEAAAATAVPDEPLVDSVMPYYGSRLSLKLKALSEQSVGREARPRLRPESRYVRYMKRLYKISLKQGRRPDRSASHVYNTVRLIAPRDECLERSEESSMQDLSYSLDRVRAQEQLLKSILLYSLDKDQATSFASLCNLDVKEQEHAGQKLCSTMHHSVSFRVRSEKRSRRIWVEIDVTTFLHPIIRSQKKEIHLLINLTCAENGEEVGGSQERRVPMELFLRSPSLLLYLNDTSEVAYQRWPSSARSESLRPSLVMNNFLSLLKSKQKGPMHGRRRPSKRDAAVTSPVANPTAHSPRYDFPTDDCELYDFRVSFSQLKLDHWIIAPQKYNPRYCKGICPRAMQSIYGSPVHTIVQNIIYEQLDSSVPRPSCVPSEYKPLSVLIIESDGSIAYKEYEEMIATKCTCR</sequence>
<evidence type="ECO:0000256" key="8">
    <source>
        <dbReference type="RuleBase" id="RU000354"/>
    </source>
</evidence>
<evidence type="ECO:0000313" key="15">
    <source>
        <dbReference type="Proteomes" id="UP000694397"/>
    </source>
</evidence>
<evidence type="ECO:0000313" key="13">
    <source>
        <dbReference type="Ensembl" id="ENSSFOP00015029168.1"/>
    </source>
</evidence>
<dbReference type="GeneTree" id="ENSGT00940000159784"/>
<dbReference type="PANTHER" id="PTHR11848:SF19">
    <property type="entry name" value="GROWTH_DIFFERENTIATION FACTOR 9"/>
    <property type="match status" value="1"/>
</dbReference>
<evidence type="ECO:0000256" key="3">
    <source>
        <dbReference type="ARBA" id="ARBA00022525"/>
    </source>
</evidence>
<accession>A0A0P7WWX6</accession>
<dbReference type="PROSITE" id="PS51362">
    <property type="entry name" value="TGF_BETA_2"/>
    <property type="match status" value="1"/>
</dbReference>
<dbReference type="InterPro" id="IPR029034">
    <property type="entry name" value="Cystine-knot_cytokine"/>
</dbReference>
<keyword evidence="5 8" id="KW-0339">Growth factor</keyword>
<dbReference type="CTD" id="2661"/>
<evidence type="ECO:0000259" key="11">
    <source>
        <dbReference type="PROSITE" id="PS51362"/>
    </source>
</evidence>
<evidence type="ECO:0000256" key="7">
    <source>
        <dbReference type="ARBA" id="ARBA00023180"/>
    </source>
</evidence>
<reference evidence="12 14" key="1">
    <citation type="submission" date="2015-08" db="EMBL/GenBank/DDBJ databases">
        <title>The genome of the Asian arowana (Scleropages formosus).</title>
        <authorList>
            <person name="Tan M.H."/>
            <person name="Gan H.M."/>
            <person name="Croft L.J."/>
            <person name="Austin C.M."/>
        </authorList>
    </citation>
    <scope>NUCLEOTIDE SEQUENCE [LARGE SCALE GENOMIC DNA]</scope>
    <source>
        <strain evidence="12">Aro1</strain>
    </source>
</reference>
<keyword evidence="4 10" id="KW-0732">Signal</keyword>
<dbReference type="Proteomes" id="UP000034805">
    <property type="component" value="Unassembled WGS sequence"/>
</dbReference>
<evidence type="ECO:0000256" key="9">
    <source>
        <dbReference type="SAM" id="MobiDB-lite"/>
    </source>
</evidence>
<dbReference type="Ensembl" id="ENSSFOT00015029503.2">
    <property type="protein sequence ID" value="ENSSFOP00015029168.1"/>
    <property type="gene ID" value="ENSSFOG00015018741.2"/>
</dbReference>
<organism evidence="12 14">
    <name type="scientific">Scleropages formosus</name>
    <name type="common">Asian bonytongue</name>
    <name type="synonym">Osteoglossum formosum</name>
    <dbReference type="NCBI Taxonomy" id="113540"/>
    <lineage>
        <taxon>Eukaryota</taxon>
        <taxon>Metazoa</taxon>
        <taxon>Chordata</taxon>
        <taxon>Craniata</taxon>
        <taxon>Vertebrata</taxon>
        <taxon>Euteleostomi</taxon>
        <taxon>Actinopterygii</taxon>
        <taxon>Neopterygii</taxon>
        <taxon>Teleostei</taxon>
        <taxon>Osteoglossocephala</taxon>
        <taxon>Osteoglossomorpha</taxon>
        <taxon>Osteoglossiformes</taxon>
        <taxon>Osteoglossidae</taxon>
        <taxon>Scleropages</taxon>
    </lineage>
</organism>
<evidence type="ECO:0000256" key="1">
    <source>
        <dbReference type="ARBA" id="ARBA00004613"/>
    </source>
</evidence>
<comment type="subcellular location">
    <subcellularLocation>
        <location evidence="1">Secreted</location>
    </subcellularLocation>
</comment>
<evidence type="ECO:0000256" key="10">
    <source>
        <dbReference type="SAM" id="SignalP"/>
    </source>
</evidence>
<feature type="compositionally biased region" description="Basic residues" evidence="9">
    <location>
        <begin position="297"/>
        <end position="309"/>
    </location>
</feature>
<reference evidence="13" key="3">
    <citation type="submission" date="2025-05" db="UniProtKB">
        <authorList>
            <consortium name="Ensembl"/>
        </authorList>
    </citation>
    <scope>IDENTIFICATION</scope>
</reference>
<dbReference type="SUPFAM" id="SSF57501">
    <property type="entry name" value="Cystine-knot cytokines"/>
    <property type="match status" value="1"/>
</dbReference>
<dbReference type="InterPro" id="IPR015615">
    <property type="entry name" value="TGF-beta-rel"/>
</dbReference>
<evidence type="ECO:0000313" key="14">
    <source>
        <dbReference type="Proteomes" id="UP000034805"/>
    </source>
</evidence>
<dbReference type="KEGG" id="sfm:108936762"/>
<comment type="similarity">
    <text evidence="2 8">Belongs to the TGF-beta family.</text>
</comment>
<reference evidence="13 15" key="2">
    <citation type="submission" date="2019-04" db="EMBL/GenBank/DDBJ databases">
        <authorList>
            <consortium name="Wellcome Sanger Institute Data Sharing"/>
        </authorList>
    </citation>
    <scope>NUCLEOTIDE SEQUENCE [LARGE SCALE GENOMIC DNA]</scope>
</reference>
<feature type="signal peptide" evidence="10">
    <location>
        <begin position="1"/>
        <end position="24"/>
    </location>
</feature>
<dbReference type="AlphaFoldDB" id="A0A0P7WWX6"/>
<feature type="domain" description="TGF-beta family profile" evidence="11">
    <location>
        <begin position="305"/>
        <end position="437"/>
    </location>
</feature>
<dbReference type="FunFam" id="2.10.90.10:FF:000012">
    <property type="entry name" value="Growth/differentiation factor 9 (Predicted)"/>
    <property type="match status" value="1"/>
</dbReference>
<feature type="chain" id="PRO_5010627608" evidence="10">
    <location>
        <begin position="25"/>
        <end position="437"/>
    </location>
</feature>
<dbReference type="InterPro" id="IPR001839">
    <property type="entry name" value="TGF-b_C"/>
</dbReference>
<dbReference type="PANTHER" id="PTHR11848">
    <property type="entry name" value="TGF-BETA FAMILY"/>
    <property type="match status" value="1"/>
</dbReference>
<dbReference type="GO" id="GO:0005125">
    <property type="term" value="F:cytokine activity"/>
    <property type="evidence" value="ECO:0007669"/>
    <property type="project" value="TreeGrafter"/>
</dbReference>
<dbReference type="SMART" id="SM00204">
    <property type="entry name" value="TGFB"/>
    <property type="match status" value="1"/>
</dbReference>
<dbReference type="OrthoDB" id="6427922at2759"/>
<dbReference type="GO" id="GO:0005615">
    <property type="term" value="C:extracellular space"/>
    <property type="evidence" value="ECO:0007669"/>
    <property type="project" value="TreeGrafter"/>
</dbReference>
<dbReference type="RefSeq" id="XP_018611842.1">
    <property type="nucleotide sequence ID" value="XM_018756326.2"/>
</dbReference>
<evidence type="ECO:0000256" key="6">
    <source>
        <dbReference type="ARBA" id="ARBA00023157"/>
    </source>
</evidence>
<keyword evidence="6" id="KW-1015">Disulfide bond</keyword>
<feature type="region of interest" description="Disordered" evidence="9">
    <location>
        <begin position="297"/>
        <end position="328"/>
    </location>
</feature>
<proteinExistence type="inferred from homology"/>
<dbReference type="EMBL" id="JARO02004391">
    <property type="protein sequence ID" value="KPP68615.1"/>
    <property type="molecule type" value="Genomic_DNA"/>
</dbReference>
<evidence type="ECO:0000256" key="2">
    <source>
        <dbReference type="ARBA" id="ARBA00006656"/>
    </source>
</evidence>
<evidence type="ECO:0000313" key="12">
    <source>
        <dbReference type="EMBL" id="KPP68615.1"/>
    </source>
</evidence>
<dbReference type="GO" id="GO:0008083">
    <property type="term" value="F:growth factor activity"/>
    <property type="evidence" value="ECO:0007669"/>
    <property type="project" value="UniProtKB-KW"/>
</dbReference>
<evidence type="ECO:0000256" key="5">
    <source>
        <dbReference type="ARBA" id="ARBA00023030"/>
    </source>
</evidence>
<dbReference type="STRING" id="113540.ENSSFOP00015029168"/>
<dbReference type="GeneID" id="108936762"/>
<keyword evidence="3" id="KW-0964">Secreted</keyword>
<evidence type="ECO:0000256" key="4">
    <source>
        <dbReference type="ARBA" id="ARBA00022729"/>
    </source>
</evidence>
<dbReference type="Proteomes" id="UP000694397">
    <property type="component" value="Chromosome 13"/>
</dbReference>
<gene>
    <name evidence="13" type="primary">GDF9</name>
    <name evidence="12" type="ORF">Z043_112690</name>
</gene>
<name>A0A0P7WWX6_SCLFO</name>
<dbReference type="Pfam" id="PF00019">
    <property type="entry name" value="TGF_beta"/>
    <property type="match status" value="1"/>
</dbReference>
<protein>
    <submittedName>
        <fullName evidence="12 13">Growth differentiation factor 9</fullName>
    </submittedName>
</protein>
<keyword evidence="7" id="KW-0325">Glycoprotein</keyword>
<dbReference type="PROSITE" id="PS00250">
    <property type="entry name" value="TGF_BETA_1"/>
    <property type="match status" value="1"/>
</dbReference>
<keyword evidence="15" id="KW-1185">Reference proteome</keyword>
<dbReference type="InterPro" id="IPR017948">
    <property type="entry name" value="TGFb_CS"/>
</dbReference>
<dbReference type="Gene3D" id="2.10.90.10">
    <property type="entry name" value="Cystine-knot cytokines"/>
    <property type="match status" value="1"/>
</dbReference>